<dbReference type="PANTHER" id="PTHR35023">
    <property type="entry name" value="CHELATASE-RELATED"/>
    <property type="match status" value="1"/>
</dbReference>
<evidence type="ECO:0000256" key="2">
    <source>
        <dbReference type="ARBA" id="ARBA00022741"/>
    </source>
</evidence>
<gene>
    <name evidence="6" type="ORF">HYG87_00340</name>
</gene>
<dbReference type="SUPFAM" id="SSF53300">
    <property type="entry name" value="vWA-like"/>
    <property type="match status" value="1"/>
</dbReference>
<dbReference type="Pfam" id="PF01078">
    <property type="entry name" value="Mg_chelatase"/>
    <property type="match status" value="1"/>
</dbReference>
<keyword evidence="2" id="KW-0547">Nucleotide-binding</keyword>
<dbReference type="Pfam" id="PF00092">
    <property type="entry name" value="VWA"/>
    <property type="match status" value="1"/>
</dbReference>
<protein>
    <submittedName>
        <fullName evidence="6">VWA domain-containing protein</fullName>
    </submittedName>
</protein>
<dbReference type="Gene3D" id="1.10.8.80">
    <property type="entry name" value="Magnesium chelatase subunit I, C-Terminal domain"/>
    <property type="match status" value="1"/>
</dbReference>
<dbReference type="InterPro" id="IPR041628">
    <property type="entry name" value="ChlI/MoxR_AAA_lid"/>
</dbReference>
<feature type="compositionally biased region" description="Low complexity" evidence="4">
    <location>
        <begin position="346"/>
        <end position="355"/>
    </location>
</feature>
<organism evidence="6 7">
    <name type="scientific">Methanobacterium alkalithermotolerans</name>
    <dbReference type="NCBI Taxonomy" id="2731220"/>
    <lineage>
        <taxon>Archaea</taxon>
        <taxon>Methanobacteriati</taxon>
        <taxon>Methanobacteriota</taxon>
        <taxon>Methanomada group</taxon>
        <taxon>Methanobacteria</taxon>
        <taxon>Methanobacteriales</taxon>
        <taxon>Methanobacteriaceae</taxon>
        <taxon>Methanobacterium</taxon>
    </lineage>
</organism>
<reference evidence="6" key="1">
    <citation type="submission" date="2020-07" db="EMBL/GenBank/DDBJ databases">
        <title>Methanobacterium. sp. MethCan genome.</title>
        <authorList>
            <person name="Postec A."/>
            <person name="Quemeneur M."/>
        </authorList>
    </citation>
    <scope>NUCLEOTIDE SEQUENCE</scope>
    <source>
        <strain evidence="6">MethCAN</strain>
    </source>
</reference>
<feature type="compositionally biased region" description="Acidic residues" evidence="4">
    <location>
        <begin position="368"/>
        <end position="386"/>
    </location>
</feature>
<evidence type="ECO:0000256" key="1">
    <source>
        <dbReference type="ARBA" id="ARBA00005799"/>
    </source>
</evidence>
<dbReference type="SMART" id="SM00382">
    <property type="entry name" value="AAA"/>
    <property type="match status" value="1"/>
</dbReference>
<dbReference type="InterPro" id="IPR027417">
    <property type="entry name" value="P-loop_NTPase"/>
</dbReference>
<dbReference type="PANTHER" id="PTHR35023:SF1">
    <property type="entry name" value="MG-PROTOPORPHYRIN IX CHELATASE"/>
    <property type="match status" value="1"/>
</dbReference>
<dbReference type="SMART" id="SM00327">
    <property type="entry name" value="VWA"/>
    <property type="match status" value="1"/>
</dbReference>
<evidence type="ECO:0000256" key="4">
    <source>
        <dbReference type="SAM" id="MobiDB-lite"/>
    </source>
</evidence>
<dbReference type="InterPro" id="IPR036465">
    <property type="entry name" value="vWFA_dom_sf"/>
</dbReference>
<dbReference type="Pfam" id="PF17863">
    <property type="entry name" value="AAA_lid_2"/>
    <property type="match status" value="1"/>
</dbReference>
<dbReference type="CDD" id="cd00009">
    <property type="entry name" value="AAA"/>
    <property type="match status" value="1"/>
</dbReference>
<dbReference type="OrthoDB" id="25914at2157"/>
<dbReference type="Gene3D" id="3.40.50.300">
    <property type="entry name" value="P-loop containing nucleotide triphosphate hydrolases"/>
    <property type="match status" value="1"/>
</dbReference>
<keyword evidence="3" id="KW-0067">ATP-binding</keyword>
<sequence>MKNLIFPFTAIVGQEDIKKALILNAINPGIGGVLIKGDRGTGKTTAVRALADLLPSLEVVKGCPFNCNPHDRDSLCEFCQTPDMEIEEKKMRVVELPLGSTEDRVVGSLDIKKALKEGIKALEPGILAEANRNILYVDEINLLDDHLVDVLLDAAAYGINNVEREGISISHPSKFILVGTMNPAEGDLRPQLSDRIGLHLTVHSILDIKDRISIMHRREQFEKDPEGFKKSFENTQKELQDKIIKARALLPQVTISTELMELIARVCVEAGVDGHRSDIAILKTSKAIASYNQQKEVKYKDVEEAITLVLGERSTGKPQNPQQLKNQLNKAQEDMEKEKKEEESQNQENSSSNGDSSKEEEKNQGEDSAGEEQSQDDDDNTPEEESPGGASNSPEENESNDSKEDSSSPHSGKEEETNDSNKSSSAGNRGPEKEKPFVPNPQEEPLEGSCEEFDIKKMLKMKGKKKKRLYGARVDSKTDKGKYVKSRLYSPSRGDIAIDATLRAAALKSQGEIKVESGDLREKIRKHGARASIALVVDISGSMHSDKKARRVRGIISEIIKDAHRHKDKLTVIGFKGKEAQVIIPTTRRVSSFQEVVGDIQVGGTTPMAAGIKKGVEVLKNEMKKEEYVPLMVLLTDGMPNVGIDQNPAKDALKYAHMIEENHINALVVNFERSKAHGRNMNMELALASGGRYYELEDLQNPGNAMCQIMKYERSHF</sequence>
<feature type="domain" description="VWFA" evidence="5">
    <location>
        <begin position="532"/>
        <end position="709"/>
    </location>
</feature>
<dbReference type="PROSITE" id="PS50234">
    <property type="entry name" value="VWFA"/>
    <property type="match status" value="1"/>
</dbReference>
<evidence type="ECO:0000256" key="3">
    <source>
        <dbReference type="ARBA" id="ARBA00022840"/>
    </source>
</evidence>
<evidence type="ECO:0000259" key="5">
    <source>
        <dbReference type="PROSITE" id="PS50234"/>
    </source>
</evidence>
<dbReference type="EMBL" id="CP058560">
    <property type="protein sequence ID" value="QUH22321.1"/>
    <property type="molecule type" value="Genomic_DNA"/>
</dbReference>
<dbReference type="SUPFAM" id="SSF52540">
    <property type="entry name" value="P-loop containing nucleoside triphosphate hydrolases"/>
    <property type="match status" value="1"/>
</dbReference>
<dbReference type="GO" id="GO:0005524">
    <property type="term" value="F:ATP binding"/>
    <property type="evidence" value="ECO:0007669"/>
    <property type="project" value="UniProtKB-KW"/>
</dbReference>
<feature type="compositionally biased region" description="Basic and acidic residues" evidence="4">
    <location>
        <begin position="331"/>
        <end position="343"/>
    </location>
</feature>
<dbReference type="InterPro" id="IPR002035">
    <property type="entry name" value="VWF_A"/>
</dbReference>
<dbReference type="Proteomes" id="UP000681041">
    <property type="component" value="Chromosome"/>
</dbReference>
<feature type="compositionally biased region" description="Basic and acidic residues" evidence="4">
    <location>
        <begin position="356"/>
        <end position="365"/>
    </location>
</feature>
<feature type="compositionally biased region" description="Low complexity" evidence="4">
    <location>
        <begin position="317"/>
        <end position="330"/>
    </location>
</feature>
<keyword evidence="7" id="KW-1185">Reference proteome</keyword>
<dbReference type="AlphaFoldDB" id="A0A8T8KA70"/>
<name>A0A8T8KA70_9EURY</name>
<evidence type="ECO:0000313" key="7">
    <source>
        <dbReference type="Proteomes" id="UP000681041"/>
    </source>
</evidence>
<dbReference type="InterPro" id="IPR003593">
    <property type="entry name" value="AAA+_ATPase"/>
</dbReference>
<feature type="region of interest" description="Disordered" evidence="4">
    <location>
        <begin position="313"/>
        <end position="449"/>
    </location>
</feature>
<dbReference type="InterPro" id="IPR052989">
    <property type="entry name" value="Mg-chelatase_DI-like"/>
</dbReference>
<dbReference type="Gene3D" id="3.40.50.410">
    <property type="entry name" value="von Willebrand factor, type A domain"/>
    <property type="match status" value="1"/>
</dbReference>
<proteinExistence type="inferred from homology"/>
<dbReference type="InterPro" id="IPR000523">
    <property type="entry name" value="Mg_chelatse_chII-like_cat_dom"/>
</dbReference>
<evidence type="ECO:0000313" key="6">
    <source>
        <dbReference type="EMBL" id="QUH22321.1"/>
    </source>
</evidence>
<accession>A0A8T8KA70</accession>
<dbReference type="KEGG" id="meme:HYG87_00340"/>
<comment type="similarity">
    <text evidence="1">Belongs to the Mg-chelatase subunits D/I family.</text>
</comment>
<feature type="compositionally biased region" description="Basic and acidic residues" evidence="4">
    <location>
        <begin position="400"/>
        <end position="415"/>
    </location>
</feature>